<dbReference type="Pfam" id="PF00665">
    <property type="entry name" value="rve"/>
    <property type="match status" value="1"/>
</dbReference>
<feature type="domain" description="Integrase catalytic" evidence="1">
    <location>
        <begin position="146"/>
        <end position="309"/>
    </location>
</feature>
<dbReference type="PANTHER" id="PTHR37984:SF5">
    <property type="entry name" value="PROTEIN NYNRIN-LIKE"/>
    <property type="match status" value="1"/>
</dbReference>
<name>A0A7M5XDJ8_9CNID</name>
<protein>
    <recommendedName>
        <fullName evidence="1">Integrase catalytic domain-containing protein</fullName>
    </recommendedName>
</protein>
<sequence>TDNRLPRAIEDKDYELLVKIIQNDGRNMVRGRERTNQDRRVARLYLSGNYDIERTYDPIKEDDGEMLVFRSDGRSLIVPKISDVETIISFFHKKYKGENALKLEKRIAKLYTGISRHRIQNWINNDREHCSKNPVFANKDLLQPVQAEMPMEVIQIDLVDFTNFKSKSNGKTYSYVLAMLDVFSRFLVLRPLIKKEAKEIAPHIESIFNIFGIPKKVQTDKGSEFKGEVKKSLESLGVKKVESSAYHPQSQGKIERSHGTWKTKIRFDLEEKSDTQWSSSLETYSSQYNSGAHQSLGRHSPFEVFFGRAPRDTPPKAEDVNMDEDTEVSESTIRFRIEKAKDIVEKARNAQTKAADKMQNSLLHSITITKVLL</sequence>
<keyword evidence="3" id="KW-1185">Reference proteome</keyword>
<dbReference type="EnsemblMetazoa" id="CLYHEMT021725.1">
    <property type="protein sequence ID" value="CLYHEMP021725.1"/>
    <property type="gene ID" value="CLYHEMG021725"/>
</dbReference>
<evidence type="ECO:0000259" key="1">
    <source>
        <dbReference type="PROSITE" id="PS50994"/>
    </source>
</evidence>
<dbReference type="InterPro" id="IPR012337">
    <property type="entry name" value="RNaseH-like_sf"/>
</dbReference>
<organism evidence="2 3">
    <name type="scientific">Clytia hemisphaerica</name>
    <dbReference type="NCBI Taxonomy" id="252671"/>
    <lineage>
        <taxon>Eukaryota</taxon>
        <taxon>Metazoa</taxon>
        <taxon>Cnidaria</taxon>
        <taxon>Hydrozoa</taxon>
        <taxon>Hydroidolina</taxon>
        <taxon>Leptothecata</taxon>
        <taxon>Obeliida</taxon>
        <taxon>Clytiidae</taxon>
        <taxon>Clytia</taxon>
    </lineage>
</organism>
<dbReference type="InterPro" id="IPR036397">
    <property type="entry name" value="RNaseH_sf"/>
</dbReference>
<dbReference type="PANTHER" id="PTHR37984">
    <property type="entry name" value="PROTEIN CBG26694"/>
    <property type="match status" value="1"/>
</dbReference>
<dbReference type="SUPFAM" id="SSF53098">
    <property type="entry name" value="Ribonuclease H-like"/>
    <property type="match status" value="1"/>
</dbReference>
<evidence type="ECO:0000313" key="3">
    <source>
        <dbReference type="Proteomes" id="UP000594262"/>
    </source>
</evidence>
<dbReference type="GO" id="GO:0015074">
    <property type="term" value="P:DNA integration"/>
    <property type="evidence" value="ECO:0007669"/>
    <property type="project" value="InterPro"/>
</dbReference>
<dbReference type="InterPro" id="IPR001584">
    <property type="entry name" value="Integrase_cat-core"/>
</dbReference>
<dbReference type="PROSITE" id="PS50994">
    <property type="entry name" value="INTEGRASE"/>
    <property type="match status" value="1"/>
</dbReference>
<dbReference type="Proteomes" id="UP000594262">
    <property type="component" value="Unplaced"/>
</dbReference>
<dbReference type="OrthoDB" id="5974985at2759"/>
<proteinExistence type="predicted"/>
<reference evidence="2" key="1">
    <citation type="submission" date="2021-01" db="UniProtKB">
        <authorList>
            <consortium name="EnsemblMetazoa"/>
        </authorList>
    </citation>
    <scope>IDENTIFICATION</scope>
</reference>
<dbReference type="GO" id="GO:0003676">
    <property type="term" value="F:nucleic acid binding"/>
    <property type="evidence" value="ECO:0007669"/>
    <property type="project" value="InterPro"/>
</dbReference>
<dbReference type="AlphaFoldDB" id="A0A7M5XDJ8"/>
<dbReference type="Gene3D" id="3.30.420.10">
    <property type="entry name" value="Ribonuclease H-like superfamily/Ribonuclease H"/>
    <property type="match status" value="1"/>
</dbReference>
<evidence type="ECO:0000313" key="2">
    <source>
        <dbReference type="EnsemblMetazoa" id="CLYHEMP021725.1"/>
    </source>
</evidence>
<dbReference type="InterPro" id="IPR050951">
    <property type="entry name" value="Retrovirus_Pol_polyprotein"/>
</dbReference>
<accession>A0A7M5XDJ8</accession>